<feature type="region of interest" description="Disordered" evidence="5">
    <location>
        <begin position="136"/>
        <end position="172"/>
    </location>
</feature>
<sequence>MDGDLQQQLTNAHLSIGRMFIRVEDLEKENADLRARNQSLHERESGARQSGNQLKDYPIPSPAASSTDPVKAIEHQDLKERYEALVRKHAELEASYASLQSEHDSCYQQIEGAKAKAEAARTKAVEYKDRAKEWKAYAEHQDQERKTASATKSTQTEKTHQMSTEEHADRCGNEDACAGAAEARTTGAMTRGHEEQADFNVAGDLPSELPQAHGETAEDEHPEKPQSLNPRVPSSQTTIVPSSDDDPKQSNQDDMSSDFEPIFVSARCLKRKRGKSPAGAPPRRIKQEPQSPINVIELNSDPVAVAGLAHQSSVDSIYSDLDRPLIPIITPRRPRRVQDLQVRATSEEAIRPMPRLNRNSSSRSDGGLVDQASRFEPDGAGSNSRATGTSHPIAGGCATERPSHTARLSGRGTIGALQQISPNVPIVPRSKDSAAKAELKAKRTGAASHAKLLSEASDISSQVSSRRSKPQPVSAVEAEDQLEDMLNEPATGRTPTLPKRQSQRNQQAAASTHLPTPVSGVKRRSPLKRRSPVKGNNHSPPRIDPEDEPLRLRNVRSLKLDDFRINPKYQGTDHAFADTLRGRDQRRGLHACTRADCCGGALAKVIAMGGNALSGKTDEQALDMYLGPQWRDIFGKFNAQKRTETITQAHAHCFANQHGKHRQAFERRSTPPGFWRTDFPTTQEEEEDRKKAQEMERRTVEERYREAIAGGGRWIFKDE</sequence>
<evidence type="ECO:0000256" key="3">
    <source>
        <dbReference type="ARBA" id="ARBA00023242"/>
    </source>
</evidence>
<feature type="compositionally biased region" description="Basic and acidic residues" evidence="5">
    <location>
        <begin position="136"/>
        <end position="147"/>
    </location>
</feature>
<feature type="compositionally biased region" description="Polar residues" evidence="5">
    <location>
        <begin position="226"/>
        <end position="241"/>
    </location>
</feature>
<feature type="compositionally biased region" description="Acidic residues" evidence="5">
    <location>
        <begin position="477"/>
        <end position="486"/>
    </location>
</feature>
<evidence type="ECO:0000256" key="4">
    <source>
        <dbReference type="SAM" id="Coils"/>
    </source>
</evidence>
<evidence type="ECO:0000256" key="1">
    <source>
        <dbReference type="ARBA" id="ARBA00004123"/>
    </source>
</evidence>
<evidence type="ECO:0000256" key="5">
    <source>
        <dbReference type="SAM" id="MobiDB-lite"/>
    </source>
</evidence>
<dbReference type="OrthoDB" id="5801062at2759"/>
<accession>A0A139IRJ4</accession>
<feature type="domain" description="DNA endonuclease activator Ctp1 C-terminal" evidence="6">
    <location>
        <begin position="575"/>
        <end position="684"/>
    </location>
</feature>
<feature type="region of interest" description="Disordered" evidence="5">
    <location>
        <begin position="204"/>
        <end position="293"/>
    </location>
</feature>
<dbReference type="STRING" id="113226.A0A139IRJ4"/>
<feature type="compositionally biased region" description="Basic and acidic residues" evidence="5">
    <location>
        <begin position="541"/>
        <end position="550"/>
    </location>
</feature>
<comment type="caution">
    <text evidence="7">The sequence shown here is derived from an EMBL/GenBank/DDBJ whole genome shotgun (WGS) entry which is preliminary data.</text>
</comment>
<reference evidence="7 8" key="1">
    <citation type="submission" date="2015-07" db="EMBL/GenBank/DDBJ databases">
        <title>Comparative genomics of the Sigatoka disease complex on banana suggests a link between parallel evolutionary changes in Pseudocercospora fijiensis and Pseudocercospora eumusae and increased virulence on the banana host.</title>
        <authorList>
            <person name="Chang T.-C."/>
            <person name="Salvucci A."/>
            <person name="Crous P.W."/>
            <person name="Stergiopoulos I."/>
        </authorList>
    </citation>
    <scope>NUCLEOTIDE SEQUENCE [LARGE SCALE GENOMIC DNA]</scope>
    <source>
        <strain evidence="7 8">CBS 116634</strain>
    </source>
</reference>
<gene>
    <name evidence="7" type="ORF">AC579_3850</name>
</gene>
<evidence type="ECO:0000259" key="6">
    <source>
        <dbReference type="Pfam" id="PF08573"/>
    </source>
</evidence>
<comment type="subcellular location">
    <subcellularLocation>
        <location evidence="1">Nucleus</location>
    </subcellularLocation>
</comment>
<feature type="compositionally biased region" description="Basic residues" evidence="5">
    <location>
        <begin position="521"/>
        <end position="532"/>
    </location>
</feature>
<evidence type="ECO:0000256" key="2">
    <source>
        <dbReference type="ARBA" id="ARBA00022763"/>
    </source>
</evidence>
<feature type="compositionally biased region" description="Basic and acidic residues" evidence="5">
    <location>
        <begin position="33"/>
        <end position="46"/>
    </location>
</feature>
<dbReference type="GO" id="GO:0006281">
    <property type="term" value="P:DNA repair"/>
    <property type="evidence" value="ECO:0007669"/>
    <property type="project" value="InterPro"/>
</dbReference>
<dbReference type="GO" id="GO:0005634">
    <property type="term" value="C:nucleus"/>
    <property type="evidence" value="ECO:0007669"/>
    <property type="project" value="UniProtKB-SubCell"/>
</dbReference>
<protein>
    <recommendedName>
        <fullName evidence="6">DNA endonuclease activator Ctp1 C-terminal domain-containing protein</fullName>
    </recommendedName>
</protein>
<evidence type="ECO:0000313" key="8">
    <source>
        <dbReference type="Proteomes" id="UP000073492"/>
    </source>
</evidence>
<dbReference type="AlphaFoldDB" id="A0A139IRJ4"/>
<organism evidence="7 8">
    <name type="scientific">Pseudocercospora musae</name>
    <dbReference type="NCBI Taxonomy" id="113226"/>
    <lineage>
        <taxon>Eukaryota</taxon>
        <taxon>Fungi</taxon>
        <taxon>Dikarya</taxon>
        <taxon>Ascomycota</taxon>
        <taxon>Pezizomycotina</taxon>
        <taxon>Dothideomycetes</taxon>
        <taxon>Dothideomycetidae</taxon>
        <taxon>Mycosphaerellales</taxon>
        <taxon>Mycosphaerellaceae</taxon>
        <taxon>Pseudocercospora</taxon>
    </lineage>
</organism>
<keyword evidence="8" id="KW-1185">Reference proteome</keyword>
<feature type="region of interest" description="Disordered" evidence="5">
    <location>
        <begin position="441"/>
        <end position="550"/>
    </location>
</feature>
<dbReference type="EMBL" id="LFZO01000021">
    <property type="protein sequence ID" value="KXT17391.1"/>
    <property type="molecule type" value="Genomic_DNA"/>
</dbReference>
<feature type="region of interest" description="Disordered" evidence="5">
    <location>
        <begin position="33"/>
        <end position="69"/>
    </location>
</feature>
<keyword evidence="2" id="KW-0227">DNA damage</keyword>
<feature type="compositionally biased region" description="Polar residues" evidence="5">
    <location>
        <begin position="381"/>
        <end position="390"/>
    </location>
</feature>
<feature type="region of interest" description="Disordered" evidence="5">
    <location>
        <begin position="337"/>
        <end position="408"/>
    </location>
</feature>
<feature type="coiled-coil region" evidence="4">
    <location>
        <begin position="75"/>
        <end position="130"/>
    </location>
</feature>
<dbReference type="Pfam" id="PF08573">
    <property type="entry name" value="SAE2"/>
    <property type="match status" value="1"/>
</dbReference>
<dbReference type="Proteomes" id="UP000073492">
    <property type="component" value="Unassembled WGS sequence"/>
</dbReference>
<dbReference type="InterPro" id="IPR013882">
    <property type="entry name" value="Ctp1_C"/>
</dbReference>
<proteinExistence type="predicted"/>
<keyword evidence="3" id="KW-0539">Nucleus</keyword>
<feature type="compositionally biased region" description="Basic and acidic residues" evidence="5">
    <location>
        <begin position="688"/>
        <end position="699"/>
    </location>
</feature>
<feature type="compositionally biased region" description="Basic and acidic residues" evidence="5">
    <location>
        <begin position="215"/>
        <end position="224"/>
    </location>
</feature>
<evidence type="ECO:0000313" key="7">
    <source>
        <dbReference type="EMBL" id="KXT17391.1"/>
    </source>
</evidence>
<keyword evidence="4" id="KW-0175">Coiled coil</keyword>
<feature type="region of interest" description="Disordered" evidence="5">
    <location>
        <begin position="413"/>
        <end position="432"/>
    </location>
</feature>
<name>A0A139IRJ4_9PEZI</name>
<feature type="compositionally biased region" description="Basic and acidic residues" evidence="5">
    <location>
        <begin position="155"/>
        <end position="172"/>
    </location>
</feature>
<feature type="region of interest" description="Disordered" evidence="5">
    <location>
        <begin position="657"/>
        <end position="699"/>
    </location>
</feature>